<evidence type="ECO:0008006" key="4">
    <source>
        <dbReference type="Google" id="ProtNLM"/>
    </source>
</evidence>
<evidence type="ECO:0000256" key="1">
    <source>
        <dbReference type="SAM" id="Phobius"/>
    </source>
</evidence>
<dbReference type="InterPro" id="IPR032809">
    <property type="entry name" value="Put_HupE_UreJ"/>
</dbReference>
<comment type="caution">
    <text evidence="2">The sequence shown here is derived from an EMBL/GenBank/DDBJ whole genome shotgun (WGS) entry which is preliminary data.</text>
</comment>
<feature type="transmembrane region" description="Helical" evidence="1">
    <location>
        <begin position="264"/>
        <end position="284"/>
    </location>
</feature>
<feature type="transmembrane region" description="Helical" evidence="1">
    <location>
        <begin position="316"/>
        <end position="334"/>
    </location>
</feature>
<dbReference type="Pfam" id="PF13795">
    <property type="entry name" value="HupE_UreJ_2"/>
    <property type="match status" value="1"/>
</dbReference>
<reference evidence="2 3" key="1">
    <citation type="submission" date="2017-11" db="EMBL/GenBank/DDBJ databases">
        <title>Infants hospitalized years apart are colonized by the same room-sourced microbial strains.</title>
        <authorList>
            <person name="Brooks B."/>
            <person name="Olm M.R."/>
            <person name="Firek B.A."/>
            <person name="Baker R."/>
            <person name="Thomas B.C."/>
            <person name="Morowitz M.J."/>
            <person name="Banfield J.F."/>
        </authorList>
    </citation>
    <scope>NUCLEOTIDE SEQUENCE [LARGE SCALE GENOMIC DNA]</scope>
    <source>
        <strain evidence="2">S2_009_000_R2_76</strain>
    </source>
</reference>
<name>A0A2W5EUB8_9SPHI</name>
<keyword evidence="1" id="KW-1133">Transmembrane helix</keyword>
<dbReference type="Proteomes" id="UP000249645">
    <property type="component" value="Unassembled WGS sequence"/>
</dbReference>
<evidence type="ECO:0000313" key="3">
    <source>
        <dbReference type="Proteomes" id="UP000249645"/>
    </source>
</evidence>
<gene>
    <name evidence="2" type="ORF">DI598_10845</name>
</gene>
<feature type="transmembrane region" description="Helical" evidence="1">
    <location>
        <begin position="225"/>
        <end position="243"/>
    </location>
</feature>
<dbReference type="EMBL" id="QFOI01000188">
    <property type="protein sequence ID" value="PZP47601.1"/>
    <property type="molecule type" value="Genomic_DNA"/>
</dbReference>
<feature type="transmembrane region" description="Helical" evidence="1">
    <location>
        <begin position="346"/>
        <end position="373"/>
    </location>
</feature>
<feature type="transmembrane region" description="Helical" evidence="1">
    <location>
        <begin position="419"/>
        <end position="437"/>
    </location>
</feature>
<feature type="transmembrane region" description="Helical" evidence="1">
    <location>
        <begin position="380"/>
        <end position="399"/>
    </location>
</feature>
<keyword evidence="1" id="KW-0812">Transmembrane</keyword>
<dbReference type="AlphaFoldDB" id="A0A2W5EUB8"/>
<keyword evidence="1" id="KW-0472">Membrane</keyword>
<organism evidence="2 3">
    <name type="scientific">Pseudopedobacter saltans</name>
    <dbReference type="NCBI Taxonomy" id="151895"/>
    <lineage>
        <taxon>Bacteria</taxon>
        <taxon>Pseudomonadati</taxon>
        <taxon>Bacteroidota</taxon>
        <taxon>Sphingobacteriia</taxon>
        <taxon>Sphingobacteriales</taxon>
        <taxon>Sphingobacteriaceae</taxon>
        <taxon>Pseudopedobacter</taxon>
    </lineage>
</organism>
<proteinExistence type="predicted"/>
<accession>A0A2W5EUB8</accession>
<protein>
    <recommendedName>
        <fullName evidence="4">HupE/UreJ protein</fullName>
    </recommendedName>
</protein>
<feature type="transmembrane region" description="Helical" evidence="1">
    <location>
        <begin position="290"/>
        <end position="311"/>
    </location>
</feature>
<sequence>MLFSKVKTNSRNLLVKMRLIITLIVLCMGISNFSFAHQAPYSVAYLDITPDKVSIELHIPLSELALAIGENLSNDPQHLLQTKETELRKYILQHTQAYITKNHPWQVDLKSLELSEESQVTSGPAFWELKTHIVLLPPRGESTRHFYLAYDGVVHQVGNHIVFVVVRNDWETGRADSLTAESNPMNIRIGNDNRVHPLEINLDKGSNWTGFKNMFSLGMKHIQEGTDHLMFLLVLLLPAPLIARSKRWTDFGGVGFSLKALLKIITAFTVGHSITLLLGATGWFVAPSHIVEILIAVSILISAIHAITPIFPGKEYLISGGFGLIHGMAFASVLSEMNLSGSSLVISILGFNIGIEIMQLSVVAIVFPWLLLLSRTPYYSYFRIGGAVLAVIASIAWILERSLNTPNAITEFIAEQYSKAIWLIVALAIVSVIIYFYNKNRNNNRLKISL</sequence>
<evidence type="ECO:0000313" key="2">
    <source>
        <dbReference type="EMBL" id="PZP47601.1"/>
    </source>
</evidence>